<evidence type="ECO:0000256" key="1">
    <source>
        <dbReference type="SAM" id="MobiDB-lite"/>
    </source>
</evidence>
<evidence type="ECO:0000313" key="3">
    <source>
        <dbReference type="Proteomes" id="UP000024001"/>
    </source>
</evidence>
<proteinExistence type="predicted"/>
<dbReference type="PATRIC" id="fig|273677.3.peg.1426"/>
<gene>
    <name evidence="2" type="ORF">BW34_01447</name>
</gene>
<dbReference type="Proteomes" id="UP000024001">
    <property type="component" value="Unassembled WGS sequence"/>
</dbReference>
<organism evidence="2 3">
    <name type="scientific">Microbacterium oleivorans</name>
    <dbReference type="NCBI Taxonomy" id="273677"/>
    <lineage>
        <taxon>Bacteria</taxon>
        <taxon>Bacillati</taxon>
        <taxon>Actinomycetota</taxon>
        <taxon>Actinomycetes</taxon>
        <taxon>Micrococcales</taxon>
        <taxon>Microbacteriaceae</taxon>
        <taxon>Microbacterium</taxon>
    </lineage>
</organism>
<sequence>MIWGDAAAPRARRAGLSLVIAATAALLLTGCVPTAVEAGGESRPTEKAAVTALTPSPSMPPAPAVISTQLISGVGPRAEDGVPLDVPPGTRSVLIHLSCDPAERFTAELGDSMMLGQAPLSGPCDDARTLAWPWEARSTGVLTLWMAPEAEWEASVTYSSEPFPQDPVLVSECETYSNVYSQVTNADEGFGYYAAFGAEEWNRRVDAAASLVDTLASSSTSVLAPYFRSMHTVLAERSPIPGGMTEVQEFWEVQNPISEICATNHSEVYVLAEFGG</sequence>
<dbReference type="RefSeq" id="WP_235186081.1">
    <property type="nucleotide sequence ID" value="NZ_JFYO01000005.1"/>
</dbReference>
<reference evidence="2 3" key="1">
    <citation type="submission" date="2014-03" db="EMBL/GenBank/DDBJ databases">
        <title>Draft Genome Sequences of 13 Willow Endophytes.</title>
        <authorList>
            <person name="Gan H.Y."/>
            <person name="Gan H.M."/>
            <person name="Savka M.A."/>
            <person name="Hudson A.O."/>
        </authorList>
    </citation>
    <scope>NUCLEOTIDE SEQUENCE [LARGE SCALE GENOMIC DNA]</scope>
    <source>
        <strain evidence="2 3">RIT293</strain>
    </source>
</reference>
<dbReference type="AlphaFoldDB" id="A0A031FV00"/>
<protein>
    <submittedName>
        <fullName evidence="2">Uncharacterized protein</fullName>
    </submittedName>
</protein>
<accession>A0A031FV00</accession>
<feature type="region of interest" description="Disordered" evidence="1">
    <location>
        <begin position="36"/>
        <end position="59"/>
    </location>
</feature>
<evidence type="ECO:0000313" key="2">
    <source>
        <dbReference type="EMBL" id="EZP27460.1"/>
    </source>
</evidence>
<keyword evidence="3" id="KW-1185">Reference proteome</keyword>
<dbReference type="EMBL" id="JFYO01000005">
    <property type="protein sequence ID" value="EZP27460.1"/>
    <property type="molecule type" value="Genomic_DNA"/>
</dbReference>
<comment type="caution">
    <text evidence="2">The sequence shown here is derived from an EMBL/GenBank/DDBJ whole genome shotgun (WGS) entry which is preliminary data.</text>
</comment>
<name>A0A031FV00_9MICO</name>